<comment type="similarity">
    <text evidence="6 9">Belongs to the PTH2 family.</text>
</comment>
<evidence type="ECO:0000256" key="3">
    <source>
        <dbReference type="ARBA" id="ARBA00013260"/>
    </source>
</evidence>
<gene>
    <name evidence="9" type="primary">pth</name>
    <name evidence="10" type="ORF">MHHB_P0809</name>
</gene>
<dbReference type="InterPro" id="IPR002833">
    <property type="entry name" value="PTH2"/>
</dbReference>
<dbReference type="Proteomes" id="UP000290527">
    <property type="component" value="Unassembled WGS sequence"/>
</dbReference>
<evidence type="ECO:0000256" key="6">
    <source>
        <dbReference type="ARBA" id="ARBA00038050"/>
    </source>
</evidence>
<dbReference type="CDD" id="cd02430">
    <property type="entry name" value="PTH2"/>
    <property type="match status" value="1"/>
</dbReference>
<evidence type="ECO:0000256" key="9">
    <source>
        <dbReference type="HAMAP-Rule" id="MF_00628"/>
    </source>
</evidence>
<dbReference type="Gene3D" id="3.40.1490.10">
    <property type="entry name" value="Bit1"/>
    <property type="match status" value="1"/>
</dbReference>
<keyword evidence="5 9" id="KW-0378">Hydrolase</keyword>
<evidence type="ECO:0000256" key="5">
    <source>
        <dbReference type="ARBA" id="ARBA00022801"/>
    </source>
</evidence>
<evidence type="ECO:0000256" key="2">
    <source>
        <dbReference type="ARBA" id="ARBA00004496"/>
    </source>
</evidence>
<dbReference type="HAMAP" id="MF_00628">
    <property type="entry name" value="Pept_tRNA_hydro_arch"/>
    <property type="match status" value="1"/>
</dbReference>
<dbReference type="InterPro" id="IPR034759">
    <property type="entry name" value="Pept_tRNA_hydro_arch"/>
</dbReference>
<name>A0A401HQQ9_9EURY</name>
<dbReference type="InterPro" id="IPR023476">
    <property type="entry name" value="Pep_tRNA_hydro_II_dom_sf"/>
</dbReference>
<comment type="caution">
    <text evidence="10">The sequence shown here is derived from an EMBL/GenBank/DDBJ whole genome shotgun (WGS) entry which is preliminary data.</text>
</comment>
<dbReference type="Pfam" id="PF01981">
    <property type="entry name" value="PTH2"/>
    <property type="match status" value="1"/>
</dbReference>
<protein>
    <recommendedName>
        <fullName evidence="8 9">Peptidyl-tRNA hydrolase</fullName>
        <shortName evidence="9">PTH</shortName>
        <ecNumber evidence="3 9">3.1.1.29</ecNumber>
    </recommendedName>
</protein>
<evidence type="ECO:0000256" key="8">
    <source>
        <dbReference type="ARBA" id="ARBA00050038"/>
    </source>
</evidence>
<evidence type="ECO:0000313" key="11">
    <source>
        <dbReference type="Proteomes" id="UP000290527"/>
    </source>
</evidence>
<comment type="catalytic activity">
    <reaction evidence="7 9">
        <text>an N-acyl-L-alpha-aminoacyl-tRNA + H2O = an N-acyl-L-amino acid + a tRNA + H(+)</text>
        <dbReference type="Rhea" id="RHEA:54448"/>
        <dbReference type="Rhea" id="RHEA-COMP:10123"/>
        <dbReference type="Rhea" id="RHEA-COMP:13883"/>
        <dbReference type="ChEBI" id="CHEBI:15377"/>
        <dbReference type="ChEBI" id="CHEBI:15378"/>
        <dbReference type="ChEBI" id="CHEBI:59874"/>
        <dbReference type="ChEBI" id="CHEBI:78442"/>
        <dbReference type="ChEBI" id="CHEBI:138191"/>
        <dbReference type="EC" id="3.1.1.29"/>
    </reaction>
</comment>
<dbReference type="NCBIfam" id="TIGR00283">
    <property type="entry name" value="arch_pth2"/>
    <property type="match status" value="1"/>
</dbReference>
<dbReference type="NCBIfam" id="NF003314">
    <property type="entry name" value="PRK04322.1"/>
    <property type="match status" value="1"/>
</dbReference>
<sequence length="120" mass="13308">MGESMYKQVIVVRTDLNMGKGKIAAQACHASIEAFIKAQKECSKVVEEWLKEGQKKVVVKVNSEEELMKVFREASIEGLPCSLIRDAGRTQLSPGTYTAVAIGPEREEKIDKITGRLKLL</sequence>
<dbReference type="PANTHER" id="PTHR12649">
    <property type="entry name" value="PEPTIDYL-TRNA HYDROLASE 2"/>
    <property type="match status" value="1"/>
</dbReference>
<keyword evidence="11" id="KW-1185">Reference proteome</keyword>
<dbReference type="FunFam" id="3.40.1490.10:FF:000001">
    <property type="entry name" value="Peptidyl-tRNA hydrolase 2"/>
    <property type="match status" value="1"/>
</dbReference>
<dbReference type="EC" id="3.1.1.29" evidence="3 9"/>
<dbReference type="EMBL" id="BFAX01000003">
    <property type="protein sequence ID" value="GBF36579.1"/>
    <property type="molecule type" value="Genomic_DNA"/>
</dbReference>
<evidence type="ECO:0000256" key="4">
    <source>
        <dbReference type="ARBA" id="ARBA00022490"/>
    </source>
</evidence>
<dbReference type="GO" id="GO:0005829">
    <property type="term" value="C:cytosol"/>
    <property type="evidence" value="ECO:0007669"/>
    <property type="project" value="TreeGrafter"/>
</dbReference>
<proteinExistence type="inferred from homology"/>
<evidence type="ECO:0000313" key="10">
    <source>
        <dbReference type="EMBL" id="GBF36579.1"/>
    </source>
</evidence>
<evidence type="ECO:0000256" key="7">
    <source>
        <dbReference type="ARBA" id="ARBA00048707"/>
    </source>
</evidence>
<reference evidence="10 11" key="1">
    <citation type="journal article" date="2019" name="Int. J. Syst. Evol. Microbiol.">
        <title>Methanofervidicoccus abyssi gen. nov., sp. nov., a hydrogenotrophic methanogen, isolated from a hydrothermal vent chimney in the Mid-Cayman Spreading Center, the Caribbean Sea.</title>
        <authorList>
            <person name="Sakai S."/>
            <person name="Takaki Y."/>
            <person name="Miyazaki M."/>
            <person name="Ogawara M."/>
            <person name="Yanagawa K."/>
            <person name="Miyazaki J."/>
            <person name="Takai K."/>
        </authorList>
    </citation>
    <scope>NUCLEOTIDE SEQUENCE [LARGE SCALE GENOMIC DNA]</scope>
    <source>
        <strain evidence="10 11">HHB</strain>
    </source>
</reference>
<keyword evidence="4 9" id="KW-0963">Cytoplasm</keyword>
<dbReference type="PANTHER" id="PTHR12649:SF11">
    <property type="entry name" value="PEPTIDYL-TRNA HYDROLASE 2, MITOCHONDRIAL"/>
    <property type="match status" value="1"/>
</dbReference>
<comment type="function">
    <text evidence="1 9">The natural substrate for this enzyme may be peptidyl-tRNAs which drop off the ribosome during protein synthesis.</text>
</comment>
<dbReference type="AlphaFoldDB" id="A0A401HQQ9"/>
<organism evidence="10 11">
    <name type="scientific">Methanofervidicoccus abyssi</name>
    <dbReference type="NCBI Taxonomy" id="2082189"/>
    <lineage>
        <taxon>Archaea</taxon>
        <taxon>Methanobacteriati</taxon>
        <taxon>Methanobacteriota</taxon>
        <taxon>Methanomada group</taxon>
        <taxon>Methanococci</taxon>
        <taxon>Methanococcales</taxon>
        <taxon>Methanofervidicoccus</taxon>
    </lineage>
</organism>
<evidence type="ECO:0000256" key="1">
    <source>
        <dbReference type="ARBA" id="ARBA00003043"/>
    </source>
</evidence>
<comment type="subcellular location">
    <subcellularLocation>
        <location evidence="2 9">Cytoplasm</location>
    </subcellularLocation>
</comment>
<dbReference type="GO" id="GO:0006412">
    <property type="term" value="P:translation"/>
    <property type="evidence" value="ECO:0007669"/>
    <property type="project" value="UniProtKB-UniRule"/>
</dbReference>
<dbReference type="SUPFAM" id="SSF102462">
    <property type="entry name" value="Peptidyl-tRNA hydrolase II"/>
    <property type="match status" value="1"/>
</dbReference>
<accession>A0A401HQQ9</accession>
<dbReference type="GO" id="GO:0004045">
    <property type="term" value="F:peptidyl-tRNA hydrolase activity"/>
    <property type="evidence" value="ECO:0007669"/>
    <property type="project" value="UniProtKB-UniRule"/>
</dbReference>